<dbReference type="Proteomes" id="UP000289738">
    <property type="component" value="Chromosome B10"/>
</dbReference>
<protein>
    <submittedName>
        <fullName evidence="2">Uncharacterized protein</fullName>
    </submittedName>
</protein>
<gene>
    <name evidence="2" type="ORF">Ahy_B10g102453</name>
</gene>
<evidence type="ECO:0000313" key="2">
    <source>
        <dbReference type="EMBL" id="RYQ83681.1"/>
    </source>
</evidence>
<dbReference type="AlphaFoldDB" id="A0A444X1X7"/>
<keyword evidence="3" id="KW-1185">Reference proteome</keyword>
<evidence type="ECO:0000256" key="1">
    <source>
        <dbReference type="SAM" id="MobiDB-lite"/>
    </source>
</evidence>
<feature type="compositionally biased region" description="Basic and acidic residues" evidence="1">
    <location>
        <begin position="96"/>
        <end position="111"/>
    </location>
</feature>
<dbReference type="InterPro" id="IPR040267">
    <property type="entry name" value="EID1-like"/>
</dbReference>
<accession>A0A444X1X7</accession>
<proteinExistence type="predicted"/>
<dbReference type="EMBL" id="SDMP01000020">
    <property type="protein sequence ID" value="RYQ83681.1"/>
    <property type="molecule type" value="Genomic_DNA"/>
</dbReference>
<dbReference type="PANTHER" id="PTHR31348:SF2">
    <property type="entry name" value="EID1-LIKE F-BOX PROTEIN 1"/>
    <property type="match status" value="1"/>
</dbReference>
<organism evidence="2 3">
    <name type="scientific">Arachis hypogaea</name>
    <name type="common">Peanut</name>
    <dbReference type="NCBI Taxonomy" id="3818"/>
    <lineage>
        <taxon>Eukaryota</taxon>
        <taxon>Viridiplantae</taxon>
        <taxon>Streptophyta</taxon>
        <taxon>Embryophyta</taxon>
        <taxon>Tracheophyta</taxon>
        <taxon>Spermatophyta</taxon>
        <taxon>Magnoliopsida</taxon>
        <taxon>eudicotyledons</taxon>
        <taxon>Gunneridae</taxon>
        <taxon>Pentapetalae</taxon>
        <taxon>rosids</taxon>
        <taxon>fabids</taxon>
        <taxon>Fabales</taxon>
        <taxon>Fabaceae</taxon>
        <taxon>Papilionoideae</taxon>
        <taxon>50 kb inversion clade</taxon>
        <taxon>dalbergioids sensu lato</taxon>
        <taxon>Dalbergieae</taxon>
        <taxon>Pterocarpus clade</taxon>
        <taxon>Arachis</taxon>
    </lineage>
</organism>
<dbReference type="STRING" id="3818.A0A444X1X7"/>
<comment type="caution">
    <text evidence="2">The sequence shown here is derived from an EMBL/GenBank/DDBJ whole genome shotgun (WGS) entry which is preliminary data.</text>
</comment>
<reference evidence="2 3" key="1">
    <citation type="submission" date="2019-01" db="EMBL/GenBank/DDBJ databases">
        <title>Sequencing of cultivated peanut Arachis hypogaea provides insights into genome evolution and oil improvement.</title>
        <authorList>
            <person name="Chen X."/>
        </authorList>
    </citation>
    <scope>NUCLEOTIDE SEQUENCE [LARGE SCALE GENOMIC DNA]</scope>
    <source>
        <strain evidence="3">cv. Fuhuasheng</strain>
        <tissue evidence="2">Leaves</tissue>
    </source>
</reference>
<evidence type="ECO:0000313" key="3">
    <source>
        <dbReference type="Proteomes" id="UP000289738"/>
    </source>
</evidence>
<sequence length="240" mass="27511">MVSEMLLQVKLQRCPLLLVALLMMKRCHLILASYMVYEVECSDHLKQKLAENMIAHKEEIFLCPKRTWFIAETEKKASINNDKSFGKVISAQEAEDLKMKEKGKREREKNLSRKKRRKLEAAREMLEDEGDDDKLEVKGANKKEKGGLSLVDVTYRRAKAVKAVKKAMDSELHPTQVCIYCKAKLWNMRQARMIPQSASSWLGSYEDGVEYYVCLNGHMLGTCTLLPLSDSEEVSSSEEE</sequence>
<feature type="region of interest" description="Disordered" evidence="1">
    <location>
        <begin position="96"/>
        <end position="117"/>
    </location>
</feature>
<dbReference type="PANTHER" id="PTHR31348">
    <property type="entry name" value="EID1-LIKE F-BOX PROTEIN 2-RELATED"/>
    <property type="match status" value="1"/>
</dbReference>
<name>A0A444X1X7_ARAHY</name>